<proteinExistence type="predicted"/>
<feature type="compositionally biased region" description="Basic and acidic residues" evidence="1">
    <location>
        <begin position="1"/>
        <end position="12"/>
    </location>
</feature>
<protein>
    <submittedName>
        <fullName evidence="2">Uncharacterized protein</fullName>
    </submittedName>
</protein>
<sequence>MAMRAPRKDRLGAAHPAAEDSGDLSHRQVQPVPQQQGMALPRRELPQCGVQSQATLLGEHLRLRRRHLPRDLTRGAPLQQQPAQAGGGEVDDTAADVGQRCRRVLQPVHPLVQTHQRLLGDVLGVIGATELGQTDQRHEVDDEEAPVVLLHLGRLHVEQRSLAQHRPRCSHVASHTLKTHTTTKGCIPDCTDPDRPRNDGHDHARSASKSDVRSVVSGMGQHGLVPTVQQVPYVVVEELSGPVVAQQVCAVLLQTVRPRIQRLHVEVHSDHRDDFDVLAMEAQIRLRMAGGAGVRHSNDTVRELADPEAHWLALLVYAGWCRYLAAFDEVGMRILTVRDAGSGISASLTPGEARSVQQQIAPLTLTPPQESDLAVLDERHRRHRQQREEKLRRVQEVAAAAARAHPGTDPQLEVLTGRGAASDPREAAAASLEGWTVTVRAEVVPEDPAEAAPAVAVGLGRITPLDGATALEERGDLPGHFCLSVEVQPAEEHGHARGWLQPGAAVLSDGDLLVVADAADGPAIDFGWPPLPPGQEFAGGACRADFPGWLITVVHAAAGTVHLSAPLNWKRRSSHADRPSDGTCHLTITLAPTARS</sequence>
<feature type="region of interest" description="Disordered" evidence="1">
    <location>
        <begin position="69"/>
        <end position="92"/>
    </location>
</feature>
<reference evidence="2 3" key="1">
    <citation type="submission" date="2018-02" db="EMBL/GenBank/DDBJ databases">
        <title>Genomic Encyclopedia of Archaeal and Bacterial Type Strains, Phase II (KMG-II): from individual species to whole genera.</title>
        <authorList>
            <person name="Goeker M."/>
        </authorList>
    </citation>
    <scope>NUCLEOTIDE SEQUENCE [LARGE SCALE GENOMIC DNA]</scope>
    <source>
        <strain evidence="2 3">DSM 22857</strain>
    </source>
</reference>
<accession>A0A2S6ICA3</accession>
<dbReference type="Proteomes" id="UP000239485">
    <property type="component" value="Unassembled WGS sequence"/>
</dbReference>
<evidence type="ECO:0000313" key="2">
    <source>
        <dbReference type="EMBL" id="PPK90881.1"/>
    </source>
</evidence>
<organism evidence="2 3">
    <name type="scientific">Kineococcus xinjiangensis</name>
    <dbReference type="NCBI Taxonomy" id="512762"/>
    <lineage>
        <taxon>Bacteria</taxon>
        <taxon>Bacillati</taxon>
        <taxon>Actinomycetota</taxon>
        <taxon>Actinomycetes</taxon>
        <taxon>Kineosporiales</taxon>
        <taxon>Kineosporiaceae</taxon>
        <taxon>Kineococcus</taxon>
    </lineage>
</organism>
<comment type="caution">
    <text evidence="2">The sequence shown here is derived from an EMBL/GenBank/DDBJ whole genome shotgun (WGS) entry which is preliminary data.</text>
</comment>
<evidence type="ECO:0000313" key="3">
    <source>
        <dbReference type="Proteomes" id="UP000239485"/>
    </source>
</evidence>
<feature type="region of interest" description="Disordered" evidence="1">
    <location>
        <begin position="186"/>
        <end position="212"/>
    </location>
</feature>
<name>A0A2S6ICA3_9ACTN</name>
<feature type="compositionally biased region" description="Basic and acidic residues" evidence="1">
    <location>
        <begin position="192"/>
        <end position="212"/>
    </location>
</feature>
<feature type="compositionally biased region" description="Low complexity" evidence="1">
    <location>
        <begin position="74"/>
        <end position="84"/>
    </location>
</feature>
<evidence type="ECO:0000256" key="1">
    <source>
        <dbReference type="SAM" id="MobiDB-lite"/>
    </source>
</evidence>
<dbReference type="AlphaFoldDB" id="A0A2S6ICA3"/>
<feature type="region of interest" description="Disordered" evidence="1">
    <location>
        <begin position="1"/>
        <end position="34"/>
    </location>
</feature>
<keyword evidence="3" id="KW-1185">Reference proteome</keyword>
<dbReference type="EMBL" id="PTJD01000021">
    <property type="protein sequence ID" value="PPK90881.1"/>
    <property type="molecule type" value="Genomic_DNA"/>
</dbReference>
<gene>
    <name evidence="2" type="ORF">CLV92_12111</name>
</gene>